<name>A0A645H3U2_9ZZZZ</name>
<sequence>MPNWHGASDRRHRGSGPKGCSPVTACCSPCVLGRKPSSWHWGSCSPAESWSSPIREQARRSSARVRDWPPRAGWRPNRCSIWPPARHCADSPGGADWSSRRMPGSYRRPAIFGRAAGCPVHLAAPCPCHDWPGTGMNLTVGRFRSTWTTRP</sequence>
<accession>A0A645H3U2</accession>
<feature type="region of interest" description="Disordered" evidence="1">
    <location>
        <begin position="1"/>
        <end position="21"/>
    </location>
</feature>
<gene>
    <name evidence="2" type="ORF">SDC9_181158</name>
</gene>
<proteinExistence type="predicted"/>
<organism evidence="2">
    <name type="scientific">bioreactor metagenome</name>
    <dbReference type="NCBI Taxonomy" id="1076179"/>
    <lineage>
        <taxon>unclassified sequences</taxon>
        <taxon>metagenomes</taxon>
        <taxon>ecological metagenomes</taxon>
    </lineage>
</organism>
<evidence type="ECO:0000256" key="1">
    <source>
        <dbReference type="SAM" id="MobiDB-lite"/>
    </source>
</evidence>
<protein>
    <submittedName>
        <fullName evidence="2">Uncharacterized protein</fullName>
    </submittedName>
</protein>
<feature type="region of interest" description="Disordered" evidence="1">
    <location>
        <begin position="41"/>
        <end position="76"/>
    </location>
</feature>
<evidence type="ECO:0000313" key="2">
    <source>
        <dbReference type="EMBL" id="MPN33667.1"/>
    </source>
</evidence>
<reference evidence="2" key="1">
    <citation type="submission" date="2019-08" db="EMBL/GenBank/DDBJ databases">
        <authorList>
            <person name="Kucharzyk K."/>
            <person name="Murdoch R.W."/>
            <person name="Higgins S."/>
            <person name="Loffler F."/>
        </authorList>
    </citation>
    <scope>NUCLEOTIDE SEQUENCE</scope>
</reference>
<dbReference type="AlphaFoldDB" id="A0A645H3U2"/>
<dbReference type="EMBL" id="VSSQ01086280">
    <property type="protein sequence ID" value="MPN33667.1"/>
    <property type="molecule type" value="Genomic_DNA"/>
</dbReference>
<feature type="compositionally biased region" description="Basic and acidic residues" evidence="1">
    <location>
        <begin position="56"/>
        <end position="69"/>
    </location>
</feature>
<comment type="caution">
    <text evidence="2">The sequence shown here is derived from an EMBL/GenBank/DDBJ whole genome shotgun (WGS) entry which is preliminary data.</text>
</comment>